<comment type="caution">
    <text evidence="2">The sequence shown here is derived from an EMBL/GenBank/DDBJ whole genome shotgun (WGS) entry which is preliminary data.</text>
</comment>
<feature type="transmembrane region" description="Helical" evidence="1">
    <location>
        <begin position="48"/>
        <end position="70"/>
    </location>
</feature>
<sequence length="236" mass="26965">MSYIISAEAESARPYSCDDSQLQGRCIVPNLLLLLLVLLFLYPRHVGAFRLCVSVLVFHGCVLCVLVFIVTRRSRRRRTISSGALSMSAACGPRVLSPFRARPKSACSLIFFCHPCAAPLTYTTSLNNNVVCFSFFWLIVVQRTRPSMAYYQHEQRYKDELSEQILRHQDLERGLNRMEDRQQQTRSLADPGPILAHVVMEECREAKIRKQLRLSRKDTRCFSELSTKQIDPHAGA</sequence>
<protein>
    <submittedName>
        <fullName evidence="2">Uncharacterized protein</fullName>
    </submittedName>
</protein>
<evidence type="ECO:0000313" key="3">
    <source>
        <dbReference type="Proteomes" id="UP001627154"/>
    </source>
</evidence>
<gene>
    <name evidence="2" type="ORF">TKK_014954</name>
</gene>
<keyword evidence="3" id="KW-1185">Reference proteome</keyword>
<feature type="transmembrane region" description="Helical" evidence="1">
    <location>
        <begin position="22"/>
        <end position="42"/>
    </location>
</feature>
<reference evidence="2 3" key="1">
    <citation type="journal article" date="2024" name="bioRxiv">
        <title>A reference genome for Trichogramma kaykai: A tiny desert-dwelling parasitoid wasp with competing sex-ratio distorters.</title>
        <authorList>
            <person name="Culotta J."/>
            <person name="Lindsey A.R."/>
        </authorList>
    </citation>
    <scope>NUCLEOTIDE SEQUENCE [LARGE SCALE GENOMIC DNA]</scope>
    <source>
        <strain evidence="2 3">KSX58</strain>
    </source>
</reference>
<name>A0ABD2WB67_9HYME</name>
<accession>A0ABD2WB67</accession>
<proteinExistence type="predicted"/>
<organism evidence="2 3">
    <name type="scientific">Trichogramma kaykai</name>
    <dbReference type="NCBI Taxonomy" id="54128"/>
    <lineage>
        <taxon>Eukaryota</taxon>
        <taxon>Metazoa</taxon>
        <taxon>Ecdysozoa</taxon>
        <taxon>Arthropoda</taxon>
        <taxon>Hexapoda</taxon>
        <taxon>Insecta</taxon>
        <taxon>Pterygota</taxon>
        <taxon>Neoptera</taxon>
        <taxon>Endopterygota</taxon>
        <taxon>Hymenoptera</taxon>
        <taxon>Apocrita</taxon>
        <taxon>Proctotrupomorpha</taxon>
        <taxon>Chalcidoidea</taxon>
        <taxon>Trichogrammatidae</taxon>
        <taxon>Trichogramma</taxon>
    </lineage>
</organism>
<evidence type="ECO:0000256" key="1">
    <source>
        <dbReference type="SAM" id="Phobius"/>
    </source>
</evidence>
<evidence type="ECO:0000313" key="2">
    <source>
        <dbReference type="EMBL" id="KAL3390141.1"/>
    </source>
</evidence>
<keyword evidence="1" id="KW-1133">Transmembrane helix</keyword>
<dbReference type="Proteomes" id="UP001627154">
    <property type="component" value="Unassembled WGS sequence"/>
</dbReference>
<keyword evidence="1" id="KW-0812">Transmembrane</keyword>
<dbReference type="AlphaFoldDB" id="A0ABD2WB67"/>
<keyword evidence="1" id="KW-0472">Membrane</keyword>
<dbReference type="EMBL" id="JBJJXI010000121">
    <property type="protein sequence ID" value="KAL3390141.1"/>
    <property type="molecule type" value="Genomic_DNA"/>
</dbReference>